<dbReference type="AlphaFoldDB" id="A0A0V1MSR0"/>
<name>A0A0V1MSR0_9BILA</name>
<reference evidence="1 2" key="1">
    <citation type="submission" date="2015-01" db="EMBL/GenBank/DDBJ databases">
        <title>Evolution of Trichinella species and genotypes.</title>
        <authorList>
            <person name="Korhonen P.K."/>
            <person name="Edoardo P."/>
            <person name="Giuseppe L.R."/>
            <person name="Gasser R.B."/>
        </authorList>
    </citation>
    <scope>NUCLEOTIDE SEQUENCE [LARGE SCALE GENOMIC DNA]</scope>
    <source>
        <strain evidence="1">ISS1980</strain>
    </source>
</reference>
<accession>A0A0V1MSR0</accession>
<keyword evidence="2" id="KW-1185">Reference proteome</keyword>
<dbReference type="OrthoDB" id="5919614at2759"/>
<evidence type="ECO:0000313" key="1">
    <source>
        <dbReference type="EMBL" id="KRZ74762.1"/>
    </source>
</evidence>
<feature type="non-terminal residue" evidence="1">
    <location>
        <position position="54"/>
    </location>
</feature>
<feature type="non-terminal residue" evidence="1">
    <location>
        <position position="1"/>
    </location>
</feature>
<dbReference type="STRING" id="268474.A0A0V1MSR0"/>
<dbReference type="EMBL" id="JYDO01000046">
    <property type="protein sequence ID" value="KRZ74762.1"/>
    <property type="molecule type" value="Genomic_DNA"/>
</dbReference>
<gene>
    <name evidence="1" type="ORF">T10_7379</name>
</gene>
<sequence length="54" mass="6314">LMDKKVVYEEKLRALIKEKGQNATIFPTSQRDQIFNGPKSVRDYNLKNQYGVLK</sequence>
<protein>
    <submittedName>
        <fullName evidence="1">Uncharacterized protein</fullName>
    </submittedName>
</protein>
<organism evidence="1 2">
    <name type="scientific">Trichinella papuae</name>
    <dbReference type="NCBI Taxonomy" id="268474"/>
    <lineage>
        <taxon>Eukaryota</taxon>
        <taxon>Metazoa</taxon>
        <taxon>Ecdysozoa</taxon>
        <taxon>Nematoda</taxon>
        <taxon>Enoplea</taxon>
        <taxon>Dorylaimia</taxon>
        <taxon>Trichinellida</taxon>
        <taxon>Trichinellidae</taxon>
        <taxon>Trichinella</taxon>
    </lineage>
</organism>
<proteinExistence type="predicted"/>
<evidence type="ECO:0000313" key="2">
    <source>
        <dbReference type="Proteomes" id="UP000054843"/>
    </source>
</evidence>
<dbReference type="Proteomes" id="UP000054843">
    <property type="component" value="Unassembled WGS sequence"/>
</dbReference>
<comment type="caution">
    <text evidence="1">The sequence shown here is derived from an EMBL/GenBank/DDBJ whole genome shotgun (WGS) entry which is preliminary data.</text>
</comment>